<feature type="chain" id="PRO_5042980740" evidence="1">
    <location>
        <begin position="27"/>
        <end position="285"/>
    </location>
</feature>
<protein>
    <submittedName>
        <fullName evidence="2">Uncharacterized protein</fullName>
    </submittedName>
</protein>
<dbReference type="Proteomes" id="UP001378592">
    <property type="component" value="Unassembled WGS sequence"/>
</dbReference>
<name>A0AAN9VYG9_9ORTH</name>
<gene>
    <name evidence="2" type="ORF">R5R35_011102</name>
</gene>
<evidence type="ECO:0000313" key="2">
    <source>
        <dbReference type="EMBL" id="KAK7870127.1"/>
    </source>
</evidence>
<organism evidence="2 3">
    <name type="scientific">Gryllus longicercus</name>
    <dbReference type="NCBI Taxonomy" id="2509291"/>
    <lineage>
        <taxon>Eukaryota</taxon>
        <taxon>Metazoa</taxon>
        <taxon>Ecdysozoa</taxon>
        <taxon>Arthropoda</taxon>
        <taxon>Hexapoda</taxon>
        <taxon>Insecta</taxon>
        <taxon>Pterygota</taxon>
        <taxon>Neoptera</taxon>
        <taxon>Polyneoptera</taxon>
        <taxon>Orthoptera</taxon>
        <taxon>Ensifera</taxon>
        <taxon>Gryllidea</taxon>
        <taxon>Grylloidea</taxon>
        <taxon>Gryllidae</taxon>
        <taxon>Gryllinae</taxon>
        <taxon>Gryllus</taxon>
    </lineage>
</organism>
<dbReference type="AlphaFoldDB" id="A0AAN9VYG9"/>
<dbReference type="EMBL" id="JAZDUA010000064">
    <property type="protein sequence ID" value="KAK7870127.1"/>
    <property type="molecule type" value="Genomic_DNA"/>
</dbReference>
<feature type="signal peptide" evidence="1">
    <location>
        <begin position="1"/>
        <end position="26"/>
    </location>
</feature>
<reference evidence="2 3" key="1">
    <citation type="submission" date="2024-03" db="EMBL/GenBank/DDBJ databases">
        <title>The genome assembly and annotation of the cricket Gryllus longicercus Weissman &amp; Gray.</title>
        <authorList>
            <person name="Szrajer S."/>
            <person name="Gray D."/>
            <person name="Ylla G."/>
        </authorList>
    </citation>
    <scope>NUCLEOTIDE SEQUENCE [LARGE SCALE GENOMIC DNA]</scope>
    <source>
        <strain evidence="2">DAG 2021-001</strain>
        <tissue evidence="2">Whole body minus gut</tissue>
    </source>
</reference>
<dbReference type="PANTHER" id="PTHR21398:SF6">
    <property type="entry name" value="AGAP007094-PA"/>
    <property type="match status" value="1"/>
</dbReference>
<keyword evidence="1" id="KW-0732">Signal</keyword>
<dbReference type="InterPro" id="IPR006631">
    <property type="entry name" value="DM4_12"/>
</dbReference>
<evidence type="ECO:0000256" key="1">
    <source>
        <dbReference type="SAM" id="SignalP"/>
    </source>
</evidence>
<proteinExistence type="predicted"/>
<keyword evidence="3" id="KW-1185">Reference proteome</keyword>
<evidence type="ECO:0000313" key="3">
    <source>
        <dbReference type="Proteomes" id="UP001378592"/>
    </source>
</evidence>
<dbReference type="Pfam" id="PF07841">
    <property type="entry name" value="DM4_12"/>
    <property type="match status" value="1"/>
</dbReference>
<comment type="caution">
    <text evidence="2">The sequence shown here is derived from an EMBL/GenBank/DDBJ whole genome shotgun (WGS) entry which is preliminary data.</text>
</comment>
<dbReference type="SMART" id="SM00718">
    <property type="entry name" value="DM4_12"/>
    <property type="match status" value="1"/>
</dbReference>
<dbReference type="PANTHER" id="PTHR21398">
    <property type="entry name" value="AGAP007094-PA"/>
    <property type="match status" value="1"/>
</dbReference>
<accession>A0AAN9VYG9</accession>
<sequence length="285" mass="32768">MEPLFACWRLMCLLLVLILTREPTHGESRSRKKRYLVYPHGTSLQVVYEMLVPTVNEWPAPWLYGWTLGVAYPLPTEGKEILEKYKLFRTTAAPTTPPPTPPHPEYHDWHMWDEYMPGPPMISGGMNHGKEAENKIFYYNNKNKQHSPHKSYYYKDYHGYSVPHEVRLHRRHRRDLYLRLESLLMGARLGGRACVLRALCEAGQRPEGAGRRSFVAELLHTLFTLPPALEGTEDPDALQHEREALEHFDAAHAATGACRQRFPQCTASLFELWSGQPLAARDGPL</sequence>